<comment type="caution">
    <text evidence="2">The sequence shown here is derived from an EMBL/GenBank/DDBJ whole genome shotgun (WGS) entry which is preliminary data.</text>
</comment>
<evidence type="ECO:0000313" key="3">
    <source>
        <dbReference type="Proteomes" id="UP000070352"/>
    </source>
</evidence>
<proteinExistence type="predicted"/>
<dbReference type="PANTHER" id="PTHR30153">
    <property type="entry name" value="REPLICATIVE DNA HELICASE DNAB"/>
    <property type="match status" value="1"/>
</dbReference>
<dbReference type="InterPro" id="IPR007694">
    <property type="entry name" value="DNA_helicase_DnaB-like_C"/>
</dbReference>
<dbReference type="RefSeq" id="WP_068724435.1">
    <property type="nucleotide sequence ID" value="NZ_LSKU01000001.1"/>
</dbReference>
<dbReference type="SUPFAM" id="SSF52540">
    <property type="entry name" value="P-loop containing nucleoside triphosphate hydrolases"/>
    <property type="match status" value="1"/>
</dbReference>
<dbReference type="Gene3D" id="3.40.50.300">
    <property type="entry name" value="P-loop containing nucleotide triphosphate hydrolases"/>
    <property type="match status" value="1"/>
</dbReference>
<evidence type="ECO:0000259" key="1">
    <source>
        <dbReference type="PROSITE" id="PS51199"/>
    </source>
</evidence>
<dbReference type="Pfam" id="PF13155">
    <property type="entry name" value="Toprim_2"/>
    <property type="match status" value="1"/>
</dbReference>
<dbReference type="PROSITE" id="PS51199">
    <property type="entry name" value="SF4_HELICASE"/>
    <property type="match status" value="1"/>
</dbReference>
<dbReference type="GO" id="GO:0005829">
    <property type="term" value="C:cytosol"/>
    <property type="evidence" value="ECO:0007669"/>
    <property type="project" value="TreeGrafter"/>
</dbReference>
<evidence type="ECO:0000313" key="2">
    <source>
        <dbReference type="EMBL" id="KXG43660.1"/>
    </source>
</evidence>
<keyword evidence="3" id="KW-1185">Reference proteome</keyword>
<dbReference type="Pfam" id="PF03796">
    <property type="entry name" value="DnaB_C"/>
    <property type="match status" value="1"/>
</dbReference>
<gene>
    <name evidence="2" type="ORF">U473_06250</name>
</gene>
<dbReference type="InterPro" id="IPR034154">
    <property type="entry name" value="TOPRIM_DnaG/twinkle"/>
</dbReference>
<dbReference type="GO" id="GO:0005524">
    <property type="term" value="F:ATP binding"/>
    <property type="evidence" value="ECO:0007669"/>
    <property type="project" value="InterPro"/>
</dbReference>
<reference evidence="2 3" key="1">
    <citation type="submission" date="2016-02" db="EMBL/GenBank/DDBJ databases">
        <title>Draft Genome for Tepidibacillus decaturensis nov. sp. Strain Z9, an Anaerobic, Moderately Thermophilic and Heterotrophic Bacterium from Deep Subsurface of the Illinois Basin, USA.</title>
        <authorList>
            <person name="Dong Y."/>
            <person name="Chang J.Y."/>
            <person name="Sanford R."/>
            <person name="Fouke B.W."/>
        </authorList>
    </citation>
    <scope>NUCLEOTIDE SEQUENCE [LARGE SCALE GENOMIC DNA]</scope>
    <source>
        <strain evidence="2 3">Z9</strain>
    </source>
</reference>
<dbReference type="Proteomes" id="UP000070352">
    <property type="component" value="Unassembled WGS sequence"/>
</dbReference>
<feature type="domain" description="SF4 helicase" evidence="1">
    <location>
        <begin position="250"/>
        <end position="449"/>
    </location>
</feature>
<organism evidence="2 3">
    <name type="scientific">Tepidibacillus decaturensis</name>
    <dbReference type="NCBI Taxonomy" id="1413211"/>
    <lineage>
        <taxon>Bacteria</taxon>
        <taxon>Bacillati</taxon>
        <taxon>Bacillota</taxon>
        <taxon>Bacilli</taxon>
        <taxon>Bacillales</taxon>
        <taxon>Bacillaceae</taxon>
        <taxon>Tepidibacillus</taxon>
    </lineage>
</organism>
<dbReference type="CDD" id="cd01029">
    <property type="entry name" value="TOPRIM_primases"/>
    <property type="match status" value="1"/>
</dbReference>
<dbReference type="Gene3D" id="3.40.1360.10">
    <property type="match status" value="1"/>
</dbReference>
<dbReference type="AlphaFoldDB" id="A0A135L3X3"/>
<dbReference type="InterPro" id="IPR027417">
    <property type="entry name" value="P-loop_NTPase"/>
</dbReference>
<sequence>MTFDQIMQRNISSKELLQMVQYYRGQLTQDALDYLKDRGIQSEIIEKFLIGFEKDMIGFQPNDKGFNGYFHNRIIFPLQTMEQDVVDLIGRSIDGREPKFKSLIGVEDVFFNEMVLKQVDDVILCNSIFDVLSLEQAKLPSICMINSQLNDQLLTKMENKRVFICFGNDEIGRRETIRVAKWLESVIKELYIIHLPKGFKDVNDFFIRMKNPSDEFINIINKTLKESLLSPIAPDSSNLVLFQEEYIKRYNKKLSGIKTGFKALDELLVGGLQEGLYLVGGAVSVGKTTFLKQLTDQMATNVPVLYISWDMTSFELWVRSMSRFTGCSTQQIFSGQVPVQDIQLANQTYSTLAKNIWTLDANIHTSLEDIAIILNKILLQLHKKPVIIFDHLQRIHLKQGLSMPAHEQQLHVTYNLHHWSRQWGVPILLSATGKEENFPPELVASIDSYIHLEGNNKEENSLVTIELKKNRNGSIGKIQFSFNKTIGLFSEILKDAD</sequence>
<dbReference type="OrthoDB" id="2206610at2"/>
<dbReference type="GO" id="GO:0006260">
    <property type="term" value="P:DNA replication"/>
    <property type="evidence" value="ECO:0007669"/>
    <property type="project" value="InterPro"/>
</dbReference>
<name>A0A135L3X3_9BACI</name>
<dbReference type="SUPFAM" id="SSF56731">
    <property type="entry name" value="DNA primase core"/>
    <property type="match status" value="1"/>
</dbReference>
<accession>A0A135L3X3</accession>
<protein>
    <recommendedName>
        <fullName evidence="1">SF4 helicase domain-containing protein</fullName>
    </recommendedName>
</protein>
<dbReference type="GO" id="GO:0003678">
    <property type="term" value="F:DNA helicase activity"/>
    <property type="evidence" value="ECO:0007669"/>
    <property type="project" value="InterPro"/>
</dbReference>
<dbReference type="EMBL" id="LSKU01000001">
    <property type="protein sequence ID" value="KXG43660.1"/>
    <property type="molecule type" value="Genomic_DNA"/>
</dbReference>
<dbReference type="PANTHER" id="PTHR30153:SF2">
    <property type="entry name" value="REPLICATIVE DNA HELICASE"/>
    <property type="match status" value="1"/>
</dbReference>
<dbReference type="STRING" id="1413211.U473_06250"/>